<feature type="domain" description="NAD-dependent epimerase/dehydratase" evidence="2">
    <location>
        <begin position="4"/>
        <end position="239"/>
    </location>
</feature>
<evidence type="ECO:0000313" key="3">
    <source>
        <dbReference type="EMBL" id="ASS94120.1"/>
    </source>
</evidence>
<dbReference type="GeneID" id="56472915"/>
<dbReference type="EMBL" id="CP017704">
    <property type="protein sequence ID" value="ASS94120.1"/>
    <property type="molecule type" value="Genomic_DNA"/>
</dbReference>
<proteinExistence type="inferred from homology"/>
<dbReference type="PANTHER" id="PTHR42687">
    <property type="entry name" value="L-THREONINE 3-DEHYDROGENASE"/>
    <property type="match status" value="1"/>
</dbReference>
<reference evidence="3 4" key="1">
    <citation type="submission" date="2016-10" db="EMBL/GenBank/DDBJ databases">
        <title>The whole genome sequencing and assembly of Bacillus simplex DSM 1321 strain.</title>
        <authorList>
            <person name="Park M.-K."/>
            <person name="Lee Y.-J."/>
            <person name="Yi H."/>
            <person name="Bahn Y.-S."/>
            <person name="Kim J.F."/>
            <person name="Lee D.-W."/>
        </authorList>
    </citation>
    <scope>NUCLEOTIDE SEQUENCE [LARGE SCALE GENOMIC DNA]</scope>
    <source>
        <strain evidence="3 4">DSM 1321</strain>
    </source>
</reference>
<dbReference type="PANTHER" id="PTHR42687:SF1">
    <property type="entry name" value="L-THREONINE 3-DEHYDROGENASE, MITOCHONDRIAL"/>
    <property type="match status" value="1"/>
</dbReference>
<dbReference type="AlphaFoldDB" id="A0A223EFW8"/>
<gene>
    <name evidence="3" type="ORF">BS1321_09220</name>
</gene>
<sequence>MKKVLVTGALGQIGSELTLKMREIYGSDNVIATDIRKTESNVVLSGPFETLDVTDEKAMFNIAKKHEVDTIIHLAALLSATAEKKPLLAWNLNMGGLVNALEAARELNCRLFTPSSIGAFGPTTPKNWTPQDTIQRPNTMYGVNKVSGELLCDYYHHKFGVDTRGLRFPGLISYVTPPGGGTTDYAVEIYYEAIKNKRYTSYIDKGTYMDMMYMPDALNAIITLMEADASKLKHRNSFNVSAMSFAPEQIAAEIKRHIPDFVMNYDVDPGRQSIADSWPNSIDSTCAKEEWGFKAEYDLEKMTKDMLVKLGLKSLLITA</sequence>
<dbReference type="GO" id="GO:0008743">
    <property type="term" value="F:L-threonine 3-dehydrogenase activity"/>
    <property type="evidence" value="ECO:0007669"/>
    <property type="project" value="TreeGrafter"/>
</dbReference>
<evidence type="ECO:0000259" key="2">
    <source>
        <dbReference type="Pfam" id="PF01370"/>
    </source>
</evidence>
<protein>
    <submittedName>
        <fullName evidence="3">UDP-glucose 4-epimerase</fullName>
    </submittedName>
</protein>
<dbReference type="RefSeq" id="WP_063234717.1">
    <property type="nucleotide sequence ID" value="NZ_BCVO01000017.1"/>
</dbReference>
<name>A0A223EFW8_9BACI</name>
<dbReference type="Gene3D" id="3.40.50.720">
    <property type="entry name" value="NAD(P)-binding Rossmann-like Domain"/>
    <property type="match status" value="1"/>
</dbReference>
<accession>A0A223EFW8</accession>
<dbReference type="GO" id="GO:0006567">
    <property type="term" value="P:L-threonine catabolic process"/>
    <property type="evidence" value="ECO:0007669"/>
    <property type="project" value="TreeGrafter"/>
</dbReference>
<dbReference type="Pfam" id="PF01370">
    <property type="entry name" value="Epimerase"/>
    <property type="match status" value="1"/>
</dbReference>
<organism evidence="3 4">
    <name type="scientific">Peribacillus simplex NBRC 15720 = DSM 1321</name>
    <dbReference type="NCBI Taxonomy" id="1349754"/>
    <lineage>
        <taxon>Bacteria</taxon>
        <taxon>Bacillati</taxon>
        <taxon>Bacillota</taxon>
        <taxon>Bacilli</taxon>
        <taxon>Bacillales</taxon>
        <taxon>Bacillaceae</taxon>
        <taxon>Peribacillus</taxon>
    </lineage>
</organism>
<evidence type="ECO:0000313" key="4">
    <source>
        <dbReference type="Proteomes" id="UP000214618"/>
    </source>
</evidence>
<dbReference type="InterPro" id="IPR051225">
    <property type="entry name" value="NAD(P)_epim/dehydratase"/>
</dbReference>
<evidence type="ECO:0000256" key="1">
    <source>
        <dbReference type="ARBA" id="ARBA00007637"/>
    </source>
</evidence>
<dbReference type="FunFam" id="3.40.50.720:FF:000077">
    <property type="entry name" value="L-threonine 3-dehydrogenase, mitochondrial"/>
    <property type="match status" value="1"/>
</dbReference>
<dbReference type="CDD" id="cd05272">
    <property type="entry name" value="TDH_SDR_e"/>
    <property type="match status" value="1"/>
</dbReference>
<dbReference type="SUPFAM" id="SSF51735">
    <property type="entry name" value="NAD(P)-binding Rossmann-fold domains"/>
    <property type="match status" value="1"/>
</dbReference>
<comment type="similarity">
    <text evidence="1">Belongs to the NAD(P)-dependent epimerase/dehydratase family.</text>
</comment>
<dbReference type="Proteomes" id="UP000214618">
    <property type="component" value="Chromosome"/>
</dbReference>
<dbReference type="OrthoDB" id="9779902at2"/>
<dbReference type="InterPro" id="IPR001509">
    <property type="entry name" value="Epimerase_deHydtase"/>
</dbReference>
<dbReference type="InterPro" id="IPR036291">
    <property type="entry name" value="NAD(P)-bd_dom_sf"/>
</dbReference>